<protein>
    <recommendedName>
        <fullName evidence="5">Probable membrane transporter protein</fullName>
    </recommendedName>
</protein>
<accession>A0A097QU11</accession>
<comment type="similarity">
    <text evidence="5">Belongs to the 4-toluene sulfonate uptake permease (TSUP) (TC 2.A.102) family.</text>
</comment>
<gene>
    <name evidence="6" type="ORF">TEU_06275</name>
</gene>
<dbReference type="GeneID" id="25153040"/>
<evidence type="ECO:0000256" key="4">
    <source>
        <dbReference type="ARBA" id="ARBA00023136"/>
    </source>
</evidence>
<keyword evidence="7" id="KW-1185">Reference proteome</keyword>
<dbReference type="InterPro" id="IPR051598">
    <property type="entry name" value="TSUP/Inactive_protease-like"/>
</dbReference>
<keyword evidence="4 5" id="KW-0472">Membrane</keyword>
<feature type="transmembrane region" description="Helical" evidence="5">
    <location>
        <begin position="196"/>
        <end position="215"/>
    </location>
</feature>
<feature type="transmembrane region" description="Helical" evidence="5">
    <location>
        <begin position="227"/>
        <end position="244"/>
    </location>
</feature>
<feature type="transmembrane region" description="Helical" evidence="5">
    <location>
        <begin position="168"/>
        <end position="189"/>
    </location>
</feature>
<feature type="transmembrane region" description="Helical" evidence="5">
    <location>
        <begin position="96"/>
        <end position="116"/>
    </location>
</feature>
<reference evidence="6 7" key="1">
    <citation type="journal article" date="2015" name="Int. J. Syst. Evol. Microbiol.">
        <title>Thermococcus eurythermalis sp. nov., a conditional piezophilic hyperthermophilic archaeon with a wide temperature range isolated from an oil-immersed chimney in the Guaymas Basin.</title>
        <authorList>
            <person name="Zhao W."/>
            <person name="Zeng X."/>
            <person name="Xiao X."/>
        </authorList>
    </citation>
    <scope>NUCLEOTIDE SEQUENCE [LARGE SCALE GENOMIC DNA]</scope>
    <source>
        <strain evidence="6 7">A501</strain>
    </source>
</reference>
<dbReference type="InterPro" id="IPR002781">
    <property type="entry name" value="TM_pro_TauE-like"/>
</dbReference>
<dbReference type="RefSeq" id="WP_050002937.1">
    <property type="nucleotide sequence ID" value="NZ_CP008887.1"/>
</dbReference>
<evidence type="ECO:0000256" key="2">
    <source>
        <dbReference type="ARBA" id="ARBA00022692"/>
    </source>
</evidence>
<name>A0A097QU11_9EURY</name>
<keyword evidence="2 5" id="KW-0812">Transmembrane</keyword>
<evidence type="ECO:0000256" key="3">
    <source>
        <dbReference type="ARBA" id="ARBA00022989"/>
    </source>
</evidence>
<keyword evidence="3 5" id="KW-1133">Transmembrane helix</keyword>
<feature type="transmembrane region" description="Helical" evidence="5">
    <location>
        <begin position="7"/>
        <end position="35"/>
    </location>
</feature>
<dbReference type="EMBL" id="CP008887">
    <property type="protein sequence ID" value="AIU69963.1"/>
    <property type="molecule type" value="Genomic_DNA"/>
</dbReference>
<proteinExistence type="inferred from homology"/>
<dbReference type="PANTHER" id="PTHR43701:SF2">
    <property type="entry name" value="MEMBRANE TRANSPORTER PROTEIN YJNA-RELATED"/>
    <property type="match status" value="1"/>
</dbReference>
<evidence type="ECO:0000256" key="5">
    <source>
        <dbReference type="RuleBase" id="RU363041"/>
    </source>
</evidence>
<dbReference type="OrthoDB" id="57422at2157"/>
<dbReference type="Pfam" id="PF01925">
    <property type="entry name" value="TauE"/>
    <property type="match status" value="1"/>
</dbReference>
<dbReference type="PANTHER" id="PTHR43701">
    <property type="entry name" value="MEMBRANE TRANSPORTER PROTEIN MJ0441-RELATED"/>
    <property type="match status" value="1"/>
</dbReference>
<feature type="transmembrane region" description="Helical" evidence="5">
    <location>
        <begin position="71"/>
        <end position="90"/>
    </location>
</feature>
<feature type="transmembrane region" description="Helical" evidence="5">
    <location>
        <begin position="41"/>
        <end position="59"/>
    </location>
</feature>
<evidence type="ECO:0000313" key="7">
    <source>
        <dbReference type="Proteomes" id="UP000029980"/>
    </source>
</evidence>
<organism evidence="6 7">
    <name type="scientific">Thermococcus eurythermalis</name>
    <dbReference type="NCBI Taxonomy" id="1505907"/>
    <lineage>
        <taxon>Archaea</taxon>
        <taxon>Methanobacteriati</taxon>
        <taxon>Methanobacteriota</taxon>
        <taxon>Thermococci</taxon>
        <taxon>Thermococcales</taxon>
        <taxon>Thermococcaceae</taxon>
        <taxon>Thermococcus</taxon>
    </lineage>
</organism>
<feature type="transmembrane region" description="Helical" evidence="5">
    <location>
        <begin position="137"/>
        <end position="162"/>
    </location>
</feature>
<keyword evidence="5" id="KW-1003">Cell membrane</keyword>
<dbReference type="KEGG" id="teu:TEU_06275"/>
<dbReference type="GO" id="GO:0005886">
    <property type="term" value="C:plasma membrane"/>
    <property type="evidence" value="ECO:0007669"/>
    <property type="project" value="UniProtKB-SubCell"/>
</dbReference>
<dbReference type="Proteomes" id="UP000029980">
    <property type="component" value="Chromosome"/>
</dbReference>
<comment type="subcellular location">
    <subcellularLocation>
        <location evidence="5">Cell membrane</location>
        <topology evidence="5">Multi-pass membrane protein</topology>
    </subcellularLocation>
    <subcellularLocation>
        <location evidence="1">Membrane</location>
        <topology evidence="1">Multi-pass membrane protein</topology>
    </subcellularLocation>
</comment>
<dbReference type="HOGENOM" id="CLU_045498_5_4_2"/>
<evidence type="ECO:0000313" key="6">
    <source>
        <dbReference type="EMBL" id="AIU69963.1"/>
    </source>
</evidence>
<evidence type="ECO:0000256" key="1">
    <source>
        <dbReference type="ARBA" id="ARBA00004141"/>
    </source>
</evidence>
<sequence>MNYPELALIAFILSIVFSIGGVGSAIAIVPVMGWLGVPLMTAKPTGLFINTLSMFSATLKNIKHGKLDHRFGLPILIVATAMAPVGAYTGKFIPKVHVLWVFVAFLIYSGTMMIFFRPRRRGGGGNHIVEGSLIGGIAGFLGGLLGVGGGGIISPALIMLGYEPKKVAATTALVVFFSSLSGFLTYWGMGTLDWELLLWVSIPAIAGGWLGTHLMHFKMSSEQVKKVIGVIMYLIALKTLLVAMG</sequence>
<dbReference type="AlphaFoldDB" id="A0A097QU11"/>